<dbReference type="OrthoDB" id="10254604at2759"/>
<organism evidence="3 4">
    <name type="scientific">Venturia effusa</name>
    <dbReference type="NCBI Taxonomy" id="50376"/>
    <lineage>
        <taxon>Eukaryota</taxon>
        <taxon>Fungi</taxon>
        <taxon>Dikarya</taxon>
        <taxon>Ascomycota</taxon>
        <taxon>Pezizomycotina</taxon>
        <taxon>Dothideomycetes</taxon>
        <taxon>Pleosporomycetidae</taxon>
        <taxon>Venturiales</taxon>
        <taxon>Venturiaceae</taxon>
        <taxon>Venturia</taxon>
    </lineage>
</organism>
<keyword evidence="4" id="KW-1185">Reference proteome</keyword>
<dbReference type="PANTHER" id="PTHR15020:SF50">
    <property type="entry name" value="UPF0659 PROTEIN YMR090W"/>
    <property type="match status" value="1"/>
</dbReference>
<dbReference type="PANTHER" id="PTHR15020">
    <property type="entry name" value="FLAVIN REDUCTASE-RELATED"/>
    <property type="match status" value="1"/>
</dbReference>
<evidence type="ECO:0000313" key="3">
    <source>
        <dbReference type="EMBL" id="QDS75950.1"/>
    </source>
</evidence>
<feature type="domain" description="NAD(P)-binding" evidence="2">
    <location>
        <begin position="9"/>
        <end position="216"/>
    </location>
</feature>
<accession>A0A517LJY9</accession>
<reference evidence="3 4" key="1">
    <citation type="submission" date="2019-07" db="EMBL/GenBank/DDBJ databases">
        <title>Finished genome of Venturia effusa.</title>
        <authorList>
            <person name="Young C.A."/>
            <person name="Cox M.P."/>
            <person name="Ganley A.R.D."/>
            <person name="David W.J."/>
        </authorList>
    </citation>
    <scope>NUCLEOTIDE SEQUENCE [LARGE SCALE GENOMIC DNA]</scope>
    <source>
        <strain evidence="4">albino</strain>
    </source>
</reference>
<dbReference type="AlphaFoldDB" id="A0A517LJY9"/>
<name>A0A517LJY9_9PEZI</name>
<evidence type="ECO:0000313" key="4">
    <source>
        <dbReference type="Proteomes" id="UP000316270"/>
    </source>
</evidence>
<protein>
    <recommendedName>
        <fullName evidence="2">NAD(P)-binding domain-containing protein</fullName>
    </recommendedName>
</protein>
<dbReference type="SUPFAM" id="SSF51735">
    <property type="entry name" value="NAD(P)-binding Rossmann-fold domains"/>
    <property type="match status" value="1"/>
</dbReference>
<comment type="similarity">
    <text evidence="1">Belongs to the avfA family.</text>
</comment>
<evidence type="ECO:0000259" key="2">
    <source>
        <dbReference type="Pfam" id="PF13460"/>
    </source>
</evidence>
<evidence type="ECO:0000256" key="1">
    <source>
        <dbReference type="ARBA" id="ARBA00038376"/>
    </source>
</evidence>
<dbReference type="InterPro" id="IPR036291">
    <property type="entry name" value="NAD(P)-bd_dom_sf"/>
</dbReference>
<dbReference type="EMBL" id="CP042198">
    <property type="protein sequence ID" value="QDS75950.1"/>
    <property type="molecule type" value="Genomic_DNA"/>
</dbReference>
<dbReference type="Gene3D" id="3.40.50.720">
    <property type="entry name" value="NAD(P)-binding Rossmann-like Domain"/>
    <property type="match status" value="1"/>
</dbReference>
<dbReference type="STRING" id="50376.A0A517LJY9"/>
<gene>
    <name evidence="3" type="ORF">FKW77_003308</name>
</gene>
<sequence>MTQTALIFGGSGKVSRQITRLLTSASPPWAVHSIIRSQHQSGSLQSLGALPIVQCIEDSSVSDLAKTIRSVKPDVVIWSAGAGGGDPSRTDTVDRKGAIKSMDATAEAGVSRYIIVSALDVRDREGKGVPEWYNDDDKARSDRVWGAIGAYMKAKLDADTELVKGNEKRKLKYTIVRPGQLTEDVGKGKVAAGKIHLGTPIAREDVARVVIECIENDGTIGMAFDVVGGDQDIKEAVEGVVSGKQDTFEGYH</sequence>
<dbReference type="Pfam" id="PF13460">
    <property type="entry name" value="NAD_binding_10"/>
    <property type="match status" value="1"/>
</dbReference>
<dbReference type="Proteomes" id="UP000316270">
    <property type="component" value="Chromosome 14"/>
</dbReference>
<dbReference type="InterPro" id="IPR016040">
    <property type="entry name" value="NAD(P)-bd_dom"/>
</dbReference>
<proteinExistence type="inferred from homology"/>